<dbReference type="GO" id="GO:0051301">
    <property type="term" value="P:cell division"/>
    <property type="evidence" value="ECO:0007669"/>
    <property type="project" value="UniProtKB-KW"/>
</dbReference>
<feature type="domain" description="Penicillin-binding protein dimerisation" evidence="12">
    <location>
        <begin position="187"/>
        <end position="350"/>
    </location>
</feature>
<dbReference type="SUPFAM" id="SSF56519">
    <property type="entry name" value="Penicillin binding protein dimerisation domain"/>
    <property type="match status" value="1"/>
</dbReference>
<keyword evidence="8 9" id="KW-0046">Antibiotic resistance</keyword>
<dbReference type="EMBL" id="BJYY01000001">
    <property type="protein sequence ID" value="GEO32501.1"/>
    <property type="molecule type" value="Genomic_DNA"/>
</dbReference>
<dbReference type="SUPFAM" id="SSF56601">
    <property type="entry name" value="beta-lactamase/transpeptidase-like"/>
    <property type="match status" value="1"/>
</dbReference>
<evidence type="ECO:0000259" key="11">
    <source>
        <dbReference type="Pfam" id="PF00905"/>
    </source>
</evidence>
<evidence type="ECO:0000259" key="12">
    <source>
        <dbReference type="Pfam" id="PF03717"/>
    </source>
</evidence>
<evidence type="ECO:0000256" key="9">
    <source>
        <dbReference type="RuleBase" id="RU361140"/>
    </source>
</evidence>
<dbReference type="InterPro" id="IPR005311">
    <property type="entry name" value="PBP_dimer"/>
</dbReference>
<keyword evidence="7" id="KW-0472">Membrane</keyword>
<feature type="domain" description="Penicillin-binding protein transpeptidase" evidence="11">
    <location>
        <begin position="391"/>
        <end position="663"/>
    </location>
</feature>
<evidence type="ECO:0000256" key="1">
    <source>
        <dbReference type="ARBA" id="ARBA00004370"/>
    </source>
</evidence>
<dbReference type="Pfam" id="PF00905">
    <property type="entry name" value="Transpeptidase"/>
    <property type="match status" value="1"/>
</dbReference>
<evidence type="ECO:0000256" key="4">
    <source>
        <dbReference type="ARBA" id="ARBA00012865"/>
    </source>
</evidence>
<dbReference type="Proteomes" id="UP000321181">
    <property type="component" value="Unassembled WGS sequence"/>
</dbReference>
<evidence type="ECO:0000313" key="13">
    <source>
        <dbReference type="EMBL" id="GEO32501.1"/>
    </source>
</evidence>
<evidence type="ECO:0000256" key="3">
    <source>
        <dbReference type="ARBA" id="ARBA00007898"/>
    </source>
</evidence>
<name>A0A512D7Q9_9CELL</name>
<dbReference type="InterPro" id="IPR012338">
    <property type="entry name" value="Beta-lactam/transpept-like"/>
</dbReference>
<dbReference type="Pfam" id="PF03717">
    <property type="entry name" value="PBP_dimer"/>
    <property type="match status" value="1"/>
</dbReference>
<evidence type="ECO:0000256" key="5">
    <source>
        <dbReference type="ARBA" id="ARBA00022729"/>
    </source>
</evidence>
<reference evidence="13 14" key="1">
    <citation type="submission" date="2019-07" db="EMBL/GenBank/DDBJ databases">
        <title>Whole genome shotgun sequence of Cellulomonas aerilata NBRC 106308.</title>
        <authorList>
            <person name="Hosoyama A."/>
            <person name="Uohara A."/>
            <person name="Ohji S."/>
            <person name="Ichikawa N."/>
        </authorList>
    </citation>
    <scope>NUCLEOTIDE SEQUENCE [LARGE SCALE GENOMIC DNA]</scope>
    <source>
        <strain evidence="13 14">NBRC 106308</strain>
    </source>
</reference>
<keyword evidence="13" id="KW-0131">Cell cycle</keyword>
<comment type="subcellular location">
    <subcellularLocation>
        <location evidence="1">Membrane</location>
    </subcellularLocation>
</comment>
<protein>
    <recommendedName>
        <fullName evidence="4 9">Beta-lactamase</fullName>
        <ecNumber evidence="4 9">3.5.2.6</ecNumber>
    </recommendedName>
</protein>
<dbReference type="GO" id="GO:0008800">
    <property type="term" value="F:beta-lactamase activity"/>
    <property type="evidence" value="ECO:0007669"/>
    <property type="project" value="UniProtKB-UniRule"/>
</dbReference>
<comment type="similarity">
    <text evidence="2">Belongs to the transpeptidase family.</text>
</comment>
<dbReference type="GO" id="GO:0071555">
    <property type="term" value="P:cell wall organization"/>
    <property type="evidence" value="ECO:0007669"/>
    <property type="project" value="TreeGrafter"/>
</dbReference>
<dbReference type="GO" id="GO:0071972">
    <property type="term" value="F:peptidoglycan L,D-transpeptidase activity"/>
    <property type="evidence" value="ECO:0007669"/>
    <property type="project" value="TreeGrafter"/>
</dbReference>
<comment type="similarity">
    <text evidence="3 9">Belongs to the class-D beta-lactamase family.</text>
</comment>
<dbReference type="InterPro" id="IPR036138">
    <property type="entry name" value="PBP_dimer_sf"/>
</dbReference>
<comment type="catalytic activity">
    <reaction evidence="9">
        <text>a beta-lactam + H2O = a substituted beta-amino acid</text>
        <dbReference type="Rhea" id="RHEA:20401"/>
        <dbReference type="ChEBI" id="CHEBI:15377"/>
        <dbReference type="ChEBI" id="CHEBI:35627"/>
        <dbReference type="ChEBI" id="CHEBI:140347"/>
        <dbReference type="EC" id="3.5.2.6"/>
    </reaction>
</comment>
<dbReference type="Gene3D" id="3.90.1310.10">
    <property type="entry name" value="Penicillin-binding protein 2a (Domain 2)"/>
    <property type="match status" value="1"/>
</dbReference>
<evidence type="ECO:0000256" key="6">
    <source>
        <dbReference type="ARBA" id="ARBA00022801"/>
    </source>
</evidence>
<evidence type="ECO:0000256" key="7">
    <source>
        <dbReference type="ARBA" id="ARBA00023136"/>
    </source>
</evidence>
<sequence>MGTAVGTTVAGTSAAGTSGGTTVAGTSVGAPSAGATRGARPVAWLTLSALALGTLVACTPDRPTPDATAEALADGLAAFDLGDVPLEGVTGDDATAQVTAAVAGLDPWHPTVEVAEIAVAEDGLSATADLDVTWDVDPTDKDWTYTTQAPLEYVEPEDGDGRWQVRWSPALLAPGLAEGELLTVQRTPAERGVVLGAGGEPIVQPRPVLRLGVDKTKVDPAGQDASARALAAIAGIDPEAFAGRVAAAGPKAFVEAIVVRDVPPFDVDVEAARGVPGVGVLSDEIPLAPTRQFARSVLGTVGEATAEIVEASEGAVAAGDQAGLSGLQQQYDALLRGTPGLTIATTGAPGGGTRDLFRTEVVPGTPLQTTLDVRLQQLAESTLAGVGPASAIVAVRPSSGEVLAVASGPGGEGYSTATLGKYPPGSTFKVATSLALVRAGMTPQSPIACPPTVGADGRTFQNYPGYPADQLGDITLQRAIAWSCNTAMIGARETVGQAALADAAGSLGLGQSDDVGFPAFLGSVPAEAEGTDHAASMIGQGRIEASPLAMAVMAASVAAGRTVRPVLVVTGDHVPGATTGARVPLSADEAATLATLMRGVVTEGSAGFLADVPGEPVGAKSGTAQYGTQDPPRNHAWMIAVQGDLAVSVFVEDGDLGTTTAGPLLDAFLRGAAA</sequence>
<dbReference type="GO" id="GO:0008658">
    <property type="term" value="F:penicillin binding"/>
    <property type="evidence" value="ECO:0007669"/>
    <property type="project" value="InterPro"/>
</dbReference>
<dbReference type="InterPro" id="IPR002137">
    <property type="entry name" value="Beta-lactam_class-D_AS"/>
</dbReference>
<keyword evidence="13" id="KW-0132">Cell division</keyword>
<dbReference type="PROSITE" id="PS00337">
    <property type="entry name" value="BETA_LACTAMASE_D"/>
    <property type="match status" value="1"/>
</dbReference>
<evidence type="ECO:0000256" key="8">
    <source>
        <dbReference type="ARBA" id="ARBA00023251"/>
    </source>
</evidence>
<evidence type="ECO:0000256" key="10">
    <source>
        <dbReference type="SAM" id="MobiDB-lite"/>
    </source>
</evidence>
<dbReference type="PANTHER" id="PTHR30627:SF24">
    <property type="entry name" value="PENICILLIN-BINDING PROTEIN 4B"/>
    <property type="match status" value="1"/>
</dbReference>
<keyword evidence="5" id="KW-0732">Signal</keyword>
<dbReference type="InterPro" id="IPR050515">
    <property type="entry name" value="Beta-lactam/transpept"/>
</dbReference>
<dbReference type="GO" id="GO:0046677">
    <property type="term" value="P:response to antibiotic"/>
    <property type="evidence" value="ECO:0007669"/>
    <property type="project" value="UniProtKB-UniRule"/>
</dbReference>
<evidence type="ECO:0000313" key="14">
    <source>
        <dbReference type="Proteomes" id="UP000321181"/>
    </source>
</evidence>
<dbReference type="GO" id="GO:0005886">
    <property type="term" value="C:plasma membrane"/>
    <property type="evidence" value="ECO:0007669"/>
    <property type="project" value="TreeGrafter"/>
</dbReference>
<dbReference type="PANTHER" id="PTHR30627">
    <property type="entry name" value="PEPTIDOGLYCAN D,D-TRANSPEPTIDASE"/>
    <property type="match status" value="1"/>
</dbReference>
<dbReference type="InterPro" id="IPR001460">
    <property type="entry name" value="PCN-bd_Tpept"/>
</dbReference>
<keyword evidence="14" id="KW-1185">Reference proteome</keyword>
<dbReference type="GO" id="GO:0017001">
    <property type="term" value="P:antibiotic catabolic process"/>
    <property type="evidence" value="ECO:0007669"/>
    <property type="project" value="InterPro"/>
</dbReference>
<feature type="region of interest" description="Disordered" evidence="10">
    <location>
        <begin position="1"/>
        <end position="24"/>
    </location>
</feature>
<comment type="caution">
    <text evidence="13">The sequence shown here is derived from an EMBL/GenBank/DDBJ whole genome shotgun (WGS) entry which is preliminary data.</text>
</comment>
<dbReference type="AlphaFoldDB" id="A0A512D7Q9"/>
<evidence type="ECO:0000256" key="2">
    <source>
        <dbReference type="ARBA" id="ARBA00007171"/>
    </source>
</evidence>
<gene>
    <name evidence="13" type="ORF">CAE01nite_02260</name>
</gene>
<accession>A0A512D7Q9</accession>
<keyword evidence="6 9" id="KW-0378">Hydrolase</keyword>
<dbReference type="EC" id="3.5.2.6" evidence="4 9"/>
<proteinExistence type="inferred from homology"/>
<organism evidence="13 14">
    <name type="scientific">Cellulomonas aerilata</name>
    <dbReference type="NCBI Taxonomy" id="515326"/>
    <lineage>
        <taxon>Bacteria</taxon>
        <taxon>Bacillati</taxon>
        <taxon>Actinomycetota</taxon>
        <taxon>Actinomycetes</taxon>
        <taxon>Micrococcales</taxon>
        <taxon>Cellulomonadaceae</taxon>
        <taxon>Cellulomonas</taxon>
    </lineage>
</organism>
<dbReference type="Gene3D" id="3.40.710.10">
    <property type="entry name" value="DD-peptidase/beta-lactamase superfamily"/>
    <property type="match status" value="1"/>
</dbReference>